<dbReference type="GO" id="GO:0006412">
    <property type="term" value="P:translation"/>
    <property type="evidence" value="ECO:0007669"/>
    <property type="project" value="UniProtKB-UniRule"/>
</dbReference>
<dbReference type="AlphaFoldDB" id="A0A7W7HDD0"/>
<comment type="caution">
    <text evidence="11">The sequence shown here is derived from an EMBL/GenBank/DDBJ whole genome shotgun (WGS) entry which is preliminary data.</text>
</comment>
<keyword evidence="13" id="KW-1185">Reference proteome</keyword>
<keyword evidence="6 7" id="KW-0687">Ribonucleoprotein</keyword>
<reference evidence="10 13" key="2">
    <citation type="submission" date="2021-01" db="EMBL/GenBank/DDBJ databases">
        <title>Whole genome shotgun sequence of Actinoplanes lobatus NBRC 12513.</title>
        <authorList>
            <person name="Komaki H."/>
            <person name="Tamura T."/>
        </authorList>
    </citation>
    <scope>NUCLEOTIDE SEQUENCE [LARGE SCALE GENOMIC DNA]</scope>
    <source>
        <strain evidence="10 13">NBRC 12513</strain>
    </source>
</reference>
<evidence type="ECO:0000313" key="10">
    <source>
        <dbReference type="EMBL" id="GIE37631.1"/>
    </source>
</evidence>
<reference evidence="11 12" key="1">
    <citation type="submission" date="2020-08" db="EMBL/GenBank/DDBJ databases">
        <title>Sequencing the genomes of 1000 actinobacteria strains.</title>
        <authorList>
            <person name="Klenk H.-P."/>
        </authorList>
    </citation>
    <scope>NUCLEOTIDE SEQUENCE [LARGE SCALE GENOMIC DNA]</scope>
    <source>
        <strain evidence="11 12">DSM 43150</strain>
    </source>
</reference>
<dbReference type="InterPro" id="IPR020606">
    <property type="entry name" value="Ribosomal_uS7_CS"/>
</dbReference>
<dbReference type="GO" id="GO:0003735">
    <property type="term" value="F:structural constituent of ribosome"/>
    <property type="evidence" value="ECO:0007669"/>
    <property type="project" value="InterPro"/>
</dbReference>
<proteinExistence type="inferred from homology"/>
<gene>
    <name evidence="7 10" type="primary">rpsG</name>
    <name evidence="10" type="ORF">Alo02nite_05290</name>
    <name evidence="11" type="ORF">BJ964_002628</name>
</gene>
<keyword evidence="5 7" id="KW-0689">Ribosomal protein</keyword>
<dbReference type="EMBL" id="JACHNC010000001">
    <property type="protein sequence ID" value="MBB4748467.1"/>
    <property type="molecule type" value="Genomic_DNA"/>
</dbReference>
<dbReference type="GO" id="GO:0019843">
    <property type="term" value="F:rRNA binding"/>
    <property type="evidence" value="ECO:0007669"/>
    <property type="project" value="UniProtKB-UniRule"/>
</dbReference>
<dbReference type="GO" id="GO:0015935">
    <property type="term" value="C:small ribosomal subunit"/>
    <property type="evidence" value="ECO:0007669"/>
    <property type="project" value="InterPro"/>
</dbReference>
<evidence type="ECO:0000256" key="7">
    <source>
        <dbReference type="HAMAP-Rule" id="MF_00480"/>
    </source>
</evidence>
<dbReference type="Pfam" id="PF00177">
    <property type="entry name" value="Ribosomal_S7"/>
    <property type="match status" value="1"/>
</dbReference>
<evidence type="ECO:0000256" key="6">
    <source>
        <dbReference type="ARBA" id="ARBA00023274"/>
    </source>
</evidence>
<organism evidence="11 12">
    <name type="scientific">Actinoplanes lobatus</name>
    <dbReference type="NCBI Taxonomy" id="113568"/>
    <lineage>
        <taxon>Bacteria</taxon>
        <taxon>Bacillati</taxon>
        <taxon>Actinomycetota</taxon>
        <taxon>Actinomycetes</taxon>
        <taxon>Micromonosporales</taxon>
        <taxon>Micromonosporaceae</taxon>
        <taxon>Actinoplanes</taxon>
    </lineage>
</organism>
<dbReference type="CDD" id="cd14869">
    <property type="entry name" value="uS7_Bacteria"/>
    <property type="match status" value="1"/>
</dbReference>
<evidence type="ECO:0000256" key="1">
    <source>
        <dbReference type="ARBA" id="ARBA00007151"/>
    </source>
</evidence>
<dbReference type="PROSITE" id="PS00052">
    <property type="entry name" value="RIBOSOMAL_S7"/>
    <property type="match status" value="1"/>
</dbReference>
<dbReference type="FunFam" id="1.10.455.10:FF:000001">
    <property type="entry name" value="30S ribosomal protein S7"/>
    <property type="match status" value="1"/>
</dbReference>
<evidence type="ECO:0000256" key="8">
    <source>
        <dbReference type="RuleBase" id="RU003619"/>
    </source>
</evidence>
<accession>A0A7W7HDD0</accession>
<comment type="similarity">
    <text evidence="1 7 8">Belongs to the universal ribosomal protein uS7 family.</text>
</comment>
<evidence type="ECO:0000313" key="11">
    <source>
        <dbReference type="EMBL" id="MBB4748467.1"/>
    </source>
</evidence>
<dbReference type="Proteomes" id="UP000631312">
    <property type="component" value="Unassembled WGS sequence"/>
</dbReference>
<evidence type="ECO:0000313" key="12">
    <source>
        <dbReference type="Proteomes" id="UP000590511"/>
    </source>
</evidence>
<dbReference type="Proteomes" id="UP000590511">
    <property type="component" value="Unassembled WGS sequence"/>
</dbReference>
<keyword evidence="3 7" id="KW-0699">rRNA-binding</keyword>
<dbReference type="RefSeq" id="WP_188120954.1">
    <property type="nucleotide sequence ID" value="NZ_BOMP01000007.1"/>
</dbReference>
<evidence type="ECO:0000256" key="5">
    <source>
        <dbReference type="ARBA" id="ARBA00022980"/>
    </source>
</evidence>
<protein>
    <recommendedName>
        <fullName evidence="7">Small ribosomal subunit protein uS7</fullName>
    </recommendedName>
</protein>
<dbReference type="PIRSF" id="PIRSF002122">
    <property type="entry name" value="RPS7p_RPS7a_RPS5e_RPS7o"/>
    <property type="match status" value="1"/>
</dbReference>
<evidence type="ECO:0000256" key="2">
    <source>
        <dbReference type="ARBA" id="ARBA00022555"/>
    </source>
</evidence>
<keyword evidence="4 7" id="KW-0694">RNA-binding</keyword>
<evidence type="ECO:0000313" key="13">
    <source>
        <dbReference type="Proteomes" id="UP000631312"/>
    </source>
</evidence>
<dbReference type="Gene3D" id="1.10.455.10">
    <property type="entry name" value="Ribosomal protein S7 domain"/>
    <property type="match status" value="1"/>
</dbReference>
<dbReference type="InterPro" id="IPR023798">
    <property type="entry name" value="Ribosomal_uS7_dom"/>
</dbReference>
<dbReference type="EMBL" id="BOMP01000007">
    <property type="protein sequence ID" value="GIE37631.1"/>
    <property type="molecule type" value="Genomic_DNA"/>
</dbReference>
<dbReference type="HAMAP" id="MF_00480_B">
    <property type="entry name" value="Ribosomal_uS7_B"/>
    <property type="match status" value="1"/>
</dbReference>
<evidence type="ECO:0000256" key="3">
    <source>
        <dbReference type="ARBA" id="ARBA00022730"/>
    </source>
</evidence>
<keyword evidence="2 7" id="KW-0820">tRNA-binding</keyword>
<evidence type="ECO:0000256" key="4">
    <source>
        <dbReference type="ARBA" id="ARBA00022884"/>
    </source>
</evidence>
<comment type="subunit">
    <text evidence="7">Part of the 30S ribosomal subunit. Contacts proteins S9 and S11.</text>
</comment>
<comment type="function">
    <text evidence="7">One of the primary rRNA binding proteins, it binds directly to 16S rRNA where it nucleates assembly of the head domain of the 30S subunit. Is located at the subunit interface close to the decoding center, probably blocks exit of the E-site tRNA.</text>
</comment>
<dbReference type="SUPFAM" id="SSF47973">
    <property type="entry name" value="Ribosomal protein S7"/>
    <property type="match status" value="1"/>
</dbReference>
<name>A0A7W7HDD0_9ACTN</name>
<dbReference type="InterPro" id="IPR036823">
    <property type="entry name" value="Ribosomal_uS7_dom_sf"/>
</dbReference>
<dbReference type="InterPro" id="IPR000235">
    <property type="entry name" value="Ribosomal_uS7"/>
</dbReference>
<sequence length="157" mass="17668">MPRKGPAPRHPVVADPVYNSPLVTQLVNKILVGGKRQLAERIVYGALEGCREKSGGTDPVVILKRAMDNVKPTLEVRSRRVGGATYQVPVEVRTPRQTTLGLRWLVQYSKARREKTMIERLQNELLDASNGLGAAVKRREDTHKMAESNKAFAHYRW</sequence>
<dbReference type="InterPro" id="IPR005717">
    <property type="entry name" value="Ribosomal_uS7_bac/org-type"/>
</dbReference>
<dbReference type="NCBIfam" id="TIGR01029">
    <property type="entry name" value="rpsG_bact"/>
    <property type="match status" value="1"/>
</dbReference>
<feature type="domain" description="Small ribosomal subunit protein uS7" evidence="9">
    <location>
        <begin position="2"/>
        <end position="150"/>
    </location>
</feature>
<dbReference type="PANTHER" id="PTHR11205">
    <property type="entry name" value="RIBOSOMAL PROTEIN S7"/>
    <property type="match status" value="1"/>
</dbReference>
<dbReference type="GO" id="GO:0000049">
    <property type="term" value="F:tRNA binding"/>
    <property type="evidence" value="ECO:0007669"/>
    <property type="project" value="UniProtKB-UniRule"/>
</dbReference>
<evidence type="ECO:0000259" key="9">
    <source>
        <dbReference type="Pfam" id="PF00177"/>
    </source>
</evidence>